<keyword evidence="12" id="KW-1185">Reference proteome</keyword>
<dbReference type="EMBL" id="OZ004254">
    <property type="protein sequence ID" value="CAK7895558.1"/>
    <property type="molecule type" value="Genomic_DNA"/>
</dbReference>
<evidence type="ECO:0000256" key="8">
    <source>
        <dbReference type="PROSITE-ProRule" id="PRU00555"/>
    </source>
</evidence>
<dbReference type="PROSITE" id="PS51210">
    <property type="entry name" value="PLA2C"/>
    <property type="match status" value="1"/>
</dbReference>
<evidence type="ECO:0000256" key="5">
    <source>
        <dbReference type="ARBA" id="ARBA00022963"/>
    </source>
</evidence>
<evidence type="ECO:0000256" key="2">
    <source>
        <dbReference type="ARBA" id="ARBA00013274"/>
    </source>
</evidence>
<dbReference type="SMART" id="SM00022">
    <property type="entry name" value="PLAc"/>
    <property type="match status" value="1"/>
</dbReference>
<dbReference type="Gene3D" id="3.40.1090.10">
    <property type="entry name" value="Cytosolic phospholipase A2 catalytic domain"/>
    <property type="match status" value="1"/>
</dbReference>
<comment type="similarity">
    <text evidence="1 9">Belongs to the lysophospholipase family.</text>
</comment>
<keyword evidence="6 8" id="KW-0443">Lipid metabolism</keyword>
<comment type="catalytic activity">
    <reaction evidence="9">
        <text>a 1-acyl-sn-glycero-3-phosphocholine + H2O = sn-glycerol 3-phosphocholine + a fatty acid + H(+)</text>
        <dbReference type="Rhea" id="RHEA:15177"/>
        <dbReference type="ChEBI" id="CHEBI:15377"/>
        <dbReference type="ChEBI" id="CHEBI:15378"/>
        <dbReference type="ChEBI" id="CHEBI:16870"/>
        <dbReference type="ChEBI" id="CHEBI:28868"/>
        <dbReference type="ChEBI" id="CHEBI:58168"/>
        <dbReference type="EC" id="3.1.1.5"/>
    </reaction>
</comment>
<protein>
    <recommendedName>
        <fullName evidence="2 9">Lysophospholipase</fullName>
        <ecNumber evidence="2 9">3.1.1.5</ecNumber>
    </recommendedName>
</protein>
<evidence type="ECO:0000313" key="12">
    <source>
        <dbReference type="Proteomes" id="UP001497600"/>
    </source>
</evidence>
<evidence type="ECO:0000256" key="3">
    <source>
        <dbReference type="ARBA" id="ARBA00022729"/>
    </source>
</evidence>
<evidence type="ECO:0000256" key="7">
    <source>
        <dbReference type="ARBA" id="ARBA00023180"/>
    </source>
</evidence>
<keyword evidence="7" id="KW-0325">Glycoprotein</keyword>
<dbReference type="PANTHER" id="PTHR10728:SF33">
    <property type="entry name" value="LYSOPHOSPHOLIPASE 1-RELATED"/>
    <property type="match status" value="1"/>
</dbReference>
<evidence type="ECO:0000256" key="4">
    <source>
        <dbReference type="ARBA" id="ARBA00022801"/>
    </source>
</evidence>
<keyword evidence="3 9" id="KW-0732">Signal</keyword>
<keyword evidence="4 8" id="KW-0378">Hydrolase</keyword>
<dbReference type="Pfam" id="PF01735">
    <property type="entry name" value="PLA2_B"/>
    <property type="match status" value="1"/>
</dbReference>
<dbReference type="PANTHER" id="PTHR10728">
    <property type="entry name" value="CYTOSOLIC PHOSPHOLIPASE A2"/>
    <property type="match status" value="1"/>
</dbReference>
<evidence type="ECO:0000256" key="9">
    <source>
        <dbReference type="RuleBase" id="RU362103"/>
    </source>
</evidence>
<reference evidence="11 12" key="1">
    <citation type="submission" date="2024-01" db="EMBL/GenBank/DDBJ databases">
        <authorList>
            <consortium name="Genoscope - CEA"/>
            <person name="William W."/>
        </authorList>
    </citation>
    <scope>NUCLEOTIDE SEQUENCE [LARGE SCALE GENOMIC DNA]</scope>
    <source>
        <strain evidence="11 12">29B2s-10</strain>
    </source>
</reference>
<dbReference type="InterPro" id="IPR016035">
    <property type="entry name" value="Acyl_Trfase/lysoPLipase"/>
</dbReference>
<feature type="chain" id="PRO_5045010791" description="Lysophospholipase" evidence="9">
    <location>
        <begin position="19"/>
        <end position="623"/>
    </location>
</feature>
<keyword evidence="5 8" id="KW-0442">Lipid degradation</keyword>
<feature type="signal peptide" evidence="9">
    <location>
        <begin position="1"/>
        <end position="18"/>
    </location>
</feature>
<proteinExistence type="inferred from homology"/>
<name>A0ABP0E6S5_9ASCO</name>
<organism evidence="11 12">
    <name type="scientific">[Candida] anglica</name>
    <dbReference type="NCBI Taxonomy" id="148631"/>
    <lineage>
        <taxon>Eukaryota</taxon>
        <taxon>Fungi</taxon>
        <taxon>Dikarya</taxon>
        <taxon>Ascomycota</taxon>
        <taxon>Saccharomycotina</taxon>
        <taxon>Pichiomycetes</taxon>
        <taxon>Debaryomycetaceae</taxon>
        <taxon>Kurtzmaniella</taxon>
    </lineage>
</organism>
<dbReference type="SUPFAM" id="SSF52151">
    <property type="entry name" value="FabD/lysophospholipase-like"/>
    <property type="match status" value="1"/>
</dbReference>
<sequence>MYELLLILQLGVLTLVSAVSPSNNYAPAVVQCPAINNGSFLREASSISDQEKAWVESRQQYTSSALVDYLDRVELTDFDAAEFMQNASSPPNIGLAFSGGGFRAMLNGAGHLAALDNRTENADENALGGILQASNYVSSLSGGAWLMGSLIMQNFTSVQQIVYDDNQIKTWDLSWGHQLFADVQAVALSAALALGQLDKVINYLNSWSFTKGGIAEDLAAKQKAGFNTTITDAWGRLLSRQLFPSKNNYLDSSLWSDIRNYDVFKNHQMPFPLVAALGRKPGTYVYNMNSTIVEFNPFEMGSFDPSVNSFADLKYIGTKVNNGKPVDSCINGYDNSAFIIGTSSSLFNEFLETLVCDSCTGVPSLLKPILKFFLNLLRVKYEDVAEYNPNPFYNSEFSGSTNLSSNDTLYLFDGGLGGEIIPLSPLIVKARKLDAVFAFDSSSGWPDGSALVNAYERQFSDQGKENIFPYVPDQENFLRQNLTARPTFFGCDAKNLTALEKDGVIPPVVLYFANRPFDFLTNTSTFKLEYSDSEKKSMIKNGFDVVSRLNMTLDSEWNACVGCAVIRRSQERDGIEQSDQCKKCFERYCWDGTLLPAEPGYVQPMNFDATGLINSTMTLPIVA</sequence>
<accession>A0ABP0E6S5</accession>
<dbReference type="InterPro" id="IPR002642">
    <property type="entry name" value="LysoPLipase_cat_dom"/>
</dbReference>
<gene>
    <name evidence="11" type="primary">PLB1</name>
    <name evidence="11" type="ORF">CAAN4_B00870</name>
</gene>
<evidence type="ECO:0000259" key="10">
    <source>
        <dbReference type="PROSITE" id="PS51210"/>
    </source>
</evidence>
<evidence type="ECO:0000256" key="1">
    <source>
        <dbReference type="ARBA" id="ARBA00008780"/>
    </source>
</evidence>
<dbReference type="EC" id="3.1.1.5" evidence="2 9"/>
<evidence type="ECO:0000256" key="6">
    <source>
        <dbReference type="ARBA" id="ARBA00023098"/>
    </source>
</evidence>
<evidence type="ECO:0000313" key="11">
    <source>
        <dbReference type="EMBL" id="CAK7895558.1"/>
    </source>
</evidence>
<dbReference type="Proteomes" id="UP001497600">
    <property type="component" value="Chromosome B"/>
</dbReference>
<feature type="domain" description="PLA2c" evidence="10">
    <location>
        <begin position="31"/>
        <end position="595"/>
    </location>
</feature>